<comment type="caution">
    <text evidence="2">The sequence shown here is derived from an EMBL/GenBank/DDBJ whole genome shotgun (WGS) entry which is preliminary data.</text>
</comment>
<reference evidence="2 3" key="1">
    <citation type="submission" date="2020-10" db="EMBL/GenBank/DDBJ databases">
        <title>Identification of Nocardia species via Next-generation sequencing and recognition of intraspecies genetic diversity.</title>
        <authorList>
            <person name="Li P."/>
            <person name="Li P."/>
            <person name="Lu B."/>
        </authorList>
    </citation>
    <scope>NUCLEOTIDE SEQUENCE [LARGE SCALE GENOMIC DNA]</scope>
    <source>
        <strain evidence="2 3">BJ06-0157</strain>
    </source>
</reference>
<dbReference type="EMBL" id="JADLQX010000070">
    <property type="protein sequence ID" value="MBF6302876.1"/>
    <property type="molecule type" value="Genomic_DNA"/>
</dbReference>
<evidence type="ECO:0000313" key="3">
    <source>
        <dbReference type="Proteomes" id="UP000702209"/>
    </source>
</evidence>
<evidence type="ECO:0000313" key="2">
    <source>
        <dbReference type="EMBL" id="MBF6302876.1"/>
    </source>
</evidence>
<dbReference type="Proteomes" id="UP000702209">
    <property type="component" value="Unassembled WGS sequence"/>
</dbReference>
<gene>
    <name evidence="2" type="ORF">IU459_35955</name>
</gene>
<organism evidence="2 3">
    <name type="scientific">Nocardia amamiensis</name>
    <dbReference type="NCBI Taxonomy" id="404578"/>
    <lineage>
        <taxon>Bacteria</taxon>
        <taxon>Bacillati</taxon>
        <taxon>Actinomycetota</taxon>
        <taxon>Actinomycetes</taxon>
        <taxon>Mycobacteriales</taxon>
        <taxon>Nocardiaceae</taxon>
        <taxon>Nocardia</taxon>
    </lineage>
</organism>
<evidence type="ECO:0000256" key="1">
    <source>
        <dbReference type="SAM" id="MobiDB-lite"/>
    </source>
</evidence>
<name>A0ABS0D2K3_9NOCA</name>
<protein>
    <submittedName>
        <fullName evidence="2">Uncharacterized protein</fullName>
    </submittedName>
</protein>
<sequence length="174" mass="20090">MPEGTERSTFTASKLFACLYPEAIDLAPAIAAPQWRKLAAGNDEQLAHYIAEVRRRLHDEDYQPRAEQDPIAHWIETDCWRPPTGPPTTFDTAPGNRKPSQVQRMKLPSIERTIRSAAWFALKDRRGMGDVVLHHRTLHPVIVREWSPNMQEYRGAIWVSQRTNARFRQPRSPQ</sequence>
<accession>A0ABS0D2K3</accession>
<proteinExistence type="predicted"/>
<dbReference type="RefSeq" id="WP_195134057.1">
    <property type="nucleotide sequence ID" value="NZ_JADLQX010000070.1"/>
</dbReference>
<keyword evidence="3" id="KW-1185">Reference proteome</keyword>
<feature type="region of interest" description="Disordered" evidence="1">
    <location>
        <begin position="77"/>
        <end position="101"/>
    </location>
</feature>